<proteinExistence type="predicted"/>
<dbReference type="CDD" id="cd03801">
    <property type="entry name" value="GT4_PimA-like"/>
    <property type="match status" value="1"/>
</dbReference>
<feature type="domain" description="Glycosyl transferase family 1" evidence="4">
    <location>
        <begin position="334"/>
        <end position="495"/>
    </location>
</feature>
<name>A0ABZ1RCB5_9ACTN</name>
<evidence type="ECO:0000256" key="2">
    <source>
        <dbReference type="ARBA" id="ARBA00022676"/>
    </source>
</evidence>
<dbReference type="Proteomes" id="UP001432075">
    <property type="component" value="Chromosome"/>
</dbReference>
<keyword evidence="2" id="KW-0328">Glycosyltransferase</keyword>
<organism evidence="5 6">
    <name type="scientific">Streptomyces goshikiensis</name>
    <dbReference type="NCBI Taxonomy" id="1942"/>
    <lineage>
        <taxon>Bacteria</taxon>
        <taxon>Bacillati</taxon>
        <taxon>Actinomycetota</taxon>
        <taxon>Actinomycetes</taxon>
        <taxon>Kitasatosporales</taxon>
        <taxon>Streptomycetaceae</taxon>
        <taxon>Streptomyces</taxon>
    </lineage>
</organism>
<dbReference type="EMBL" id="CP108057">
    <property type="protein sequence ID" value="WUO44407.1"/>
    <property type="molecule type" value="Genomic_DNA"/>
</dbReference>
<dbReference type="Pfam" id="PF00534">
    <property type="entry name" value="Glycos_transf_1"/>
    <property type="match status" value="1"/>
</dbReference>
<gene>
    <name evidence="5" type="ORF">OHU17_00455</name>
</gene>
<keyword evidence="6" id="KW-1185">Reference proteome</keyword>
<dbReference type="InterPro" id="IPR001296">
    <property type="entry name" value="Glyco_trans_1"/>
</dbReference>
<evidence type="ECO:0000259" key="4">
    <source>
        <dbReference type="Pfam" id="PF00534"/>
    </source>
</evidence>
<protein>
    <recommendedName>
        <fullName evidence="1">D-inositol 3-phosphate glycosyltransferase</fullName>
    </recommendedName>
</protein>
<dbReference type="RefSeq" id="WP_328774855.1">
    <property type="nucleotide sequence ID" value="NZ_CP108057.1"/>
</dbReference>
<keyword evidence="3" id="KW-0808">Transferase</keyword>
<evidence type="ECO:0000313" key="6">
    <source>
        <dbReference type="Proteomes" id="UP001432075"/>
    </source>
</evidence>
<dbReference type="PANTHER" id="PTHR12526">
    <property type="entry name" value="GLYCOSYLTRANSFERASE"/>
    <property type="match status" value="1"/>
</dbReference>
<dbReference type="SUPFAM" id="SSF53756">
    <property type="entry name" value="UDP-Glycosyltransferase/glycogen phosphorylase"/>
    <property type="match status" value="1"/>
</dbReference>
<evidence type="ECO:0000256" key="1">
    <source>
        <dbReference type="ARBA" id="ARBA00021292"/>
    </source>
</evidence>
<accession>A0ABZ1RCB5</accession>
<sequence>MSPSPSPTVLDTAIQFWPRGGSAQVVRYLLRELQTRGVTTRLHAGSLGLPGDPSHGPTFYEGLDLHAYDHNAAMAAFRRGENPQAGTWPFHPSYEDRGHCPDPLYSAVAPAGADRLTQAWTRHLTAHRSPDATLLHLHHLSHLQTAAHAAYPGLPRVTTLHGTELKHLAMMKERLGLAQRVRTSPVDLARLLHGDNPGRVSEAVRLARAASLDDADMTLLTATAWQKWAHCDHWVDRLHQAAAHAGLIGVVSEHDRDLAGRLLHLDTPPPVIPNAVDTRAFRPQHLDQAQRLKLLRHWLVTDPRGWAPGQAAGSIRYTDNDLLRLTDRHGRLRPLLLWVGRYLDFKRVPVLLEAFATARAHLETPPVLLMWGGYPGEYEGTHPATLAADLGISEDVFFVGWRGHDELPAGLNCADLMVAPAVDEPFGMVYLEAMACGTPPIATATGGPSRTIIAAGPAATGWLVHPDDPDDLATTLAVALRNHEERSRRSTNARAHIETTYSWARTADHYRDLYTAAAHP</sequence>
<reference evidence="5" key="1">
    <citation type="submission" date="2022-10" db="EMBL/GenBank/DDBJ databases">
        <title>The complete genomes of actinobacterial strains from the NBC collection.</title>
        <authorList>
            <person name="Joergensen T.S."/>
            <person name="Alvarez Arevalo M."/>
            <person name="Sterndorff E.B."/>
            <person name="Faurdal D."/>
            <person name="Vuksanovic O."/>
            <person name="Mourched A.-S."/>
            <person name="Charusanti P."/>
            <person name="Shaw S."/>
            <person name="Blin K."/>
            <person name="Weber T."/>
        </authorList>
    </citation>
    <scope>NUCLEOTIDE SEQUENCE</scope>
    <source>
        <strain evidence="5">NBC_00283</strain>
    </source>
</reference>
<dbReference type="Gene3D" id="3.40.50.2000">
    <property type="entry name" value="Glycogen Phosphorylase B"/>
    <property type="match status" value="3"/>
</dbReference>
<evidence type="ECO:0000256" key="3">
    <source>
        <dbReference type="ARBA" id="ARBA00022679"/>
    </source>
</evidence>
<dbReference type="PANTHER" id="PTHR12526:SF510">
    <property type="entry name" value="D-INOSITOL 3-PHOSPHATE GLYCOSYLTRANSFERASE"/>
    <property type="match status" value="1"/>
</dbReference>
<evidence type="ECO:0000313" key="5">
    <source>
        <dbReference type="EMBL" id="WUO44407.1"/>
    </source>
</evidence>